<feature type="domain" description="CYTH" evidence="2">
    <location>
        <begin position="2"/>
        <end position="153"/>
    </location>
</feature>
<evidence type="ECO:0000259" key="2">
    <source>
        <dbReference type="SMART" id="SM01118"/>
    </source>
</evidence>
<organism evidence="3 4">
    <name type="scientific">Candidatus Staskawiczbacteria bacterium RIFCSPLOWO2_01_FULL_37_25b</name>
    <dbReference type="NCBI Taxonomy" id="1802213"/>
    <lineage>
        <taxon>Bacteria</taxon>
        <taxon>Candidatus Staskawicziibacteriota</taxon>
    </lineage>
</organism>
<dbReference type="Pfam" id="PF01928">
    <property type="entry name" value="CYTH"/>
    <property type="match status" value="1"/>
</dbReference>
<reference evidence="3 4" key="1">
    <citation type="journal article" date="2016" name="Nat. Commun.">
        <title>Thousands of microbial genomes shed light on interconnected biogeochemical processes in an aquifer system.</title>
        <authorList>
            <person name="Anantharaman K."/>
            <person name="Brown C.T."/>
            <person name="Hug L.A."/>
            <person name="Sharon I."/>
            <person name="Castelle C.J."/>
            <person name="Probst A.J."/>
            <person name="Thomas B.C."/>
            <person name="Singh A."/>
            <person name="Wilkins M.J."/>
            <person name="Karaoz U."/>
            <person name="Brodie E.L."/>
            <person name="Williams K.H."/>
            <person name="Hubbard S.S."/>
            <person name="Banfield J.F."/>
        </authorList>
    </citation>
    <scope>NUCLEOTIDE SEQUENCE [LARGE SCALE GENOMIC DNA]</scope>
</reference>
<sequence>MEIELERTFLLKYKPDGLEKCKSKEILDVYFPHSAEHPILRLRKRGDAFEITKKSPIKGNDSSEQSEYTIILSEEEFKEFSKLEGKKLRKIRHYYPFGGRIAEIDIYLDKLQGFCAADFEFETKEEKDAFLMPEFCLCDVTQEKTFAAGLLAGKDYKDIELFLEKLNYKKI</sequence>
<dbReference type="Proteomes" id="UP000178826">
    <property type="component" value="Unassembled WGS sequence"/>
</dbReference>
<comment type="caution">
    <text evidence="3">The sequence shown here is derived from an EMBL/GenBank/DDBJ whole genome shotgun (WGS) entry which is preliminary data.</text>
</comment>
<protein>
    <recommendedName>
        <fullName evidence="2">CYTH domain-containing protein</fullName>
    </recommendedName>
</protein>
<dbReference type="PANTHER" id="PTHR40114:SF1">
    <property type="entry name" value="SLR0698 PROTEIN"/>
    <property type="match status" value="1"/>
</dbReference>
<dbReference type="SUPFAM" id="SSF55154">
    <property type="entry name" value="CYTH-like phosphatases"/>
    <property type="match status" value="1"/>
</dbReference>
<dbReference type="InterPro" id="IPR033469">
    <property type="entry name" value="CYTH-like_dom_sf"/>
</dbReference>
<feature type="active site" description="Proton acceptor" evidence="1">
    <location>
        <position position="30"/>
    </location>
</feature>
<dbReference type="InterPro" id="IPR012042">
    <property type="entry name" value="NeuTTM/CthTTM-like"/>
</dbReference>
<dbReference type="SMART" id="SM01118">
    <property type="entry name" value="CYTH"/>
    <property type="match status" value="1"/>
</dbReference>
<name>A0A1G2IJM1_9BACT</name>
<evidence type="ECO:0000313" key="4">
    <source>
        <dbReference type="Proteomes" id="UP000178826"/>
    </source>
</evidence>
<dbReference type="AlphaFoldDB" id="A0A1G2IJM1"/>
<dbReference type="InterPro" id="IPR023577">
    <property type="entry name" value="CYTH_domain"/>
</dbReference>
<dbReference type="EMBL" id="MHOZ01000001">
    <property type="protein sequence ID" value="OGZ74761.1"/>
    <property type="molecule type" value="Genomic_DNA"/>
</dbReference>
<dbReference type="Gene3D" id="2.40.320.10">
    <property type="entry name" value="Hypothetical Protein Pfu-838710-001"/>
    <property type="match status" value="1"/>
</dbReference>
<accession>A0A1G2IJM1</accession>
<evidence type="ECO:0000256" key="1">
    <source>
        <dbReference type="PIRSR" id="PIRSR016487-1"/>
    </source>
</evidence>
<evidence type="ECO:0000313" key="3">
    <source>
        <dbReference type="EMBL" id="OGZ74761.1"/>
    </source>
</evidence>
<dbReference type="PIRSF" id="PIRSF016487">
    <property type="entry name" value="CYTH_UCP016487"/>
    <property type="match status" value="1"/>
</dbReference>
<gene>
    <name evidence="3" type="ORF">A2998_01685</name>
</gene>
<dbReference type="PANTHER" id="PTHR40114">
    <property type="entry name" value="SLR0698 PROTEIN"/>
    <property type="match status" value="1"/>
</dbReference>
<proteinExistence type="predicted"/>